<name>A0A1J0R8L2_9TRYP</name>
<keyword evidence="4" id="KW-0472">Membrane</keyword>
<feature type="compositionally biased region" description="Basic and acidic residues" evidence="7">
    <location>
        <begin position="372"/>
        <end position="386"/>
    </location>
</feature>
<dbReference type="AlphaFoldDB" id="A0A1J0R8L2"/>
<evidence type="ECO:0000256" key="2">
    <source>
        <dbReference type="ARBA" id="ARBA00022475"/>
    </source>
</evidence>
<evidence type="ECO:0000256" key="6">
    <source>
        <dbReference type="ARBA" id="ARBA00023288"/>
    </source>
</evidence>
<dbReference type="GO" id="GO:0098552">
    <property type="term" value="C:side of membrane"/>
    <property type="evidence" value="ECO:0007669"/>
    <property type="project" value="UniProtKB-KW"/>
</dbReference>
<dbReference type="EMBL" id="KX700180">
    <property type="protein sequence ID" value="APD74136.1"/>
    <property type="molecule type" value="Genomic_DNA"/>
</dbReference>
<dbReference type="VEuPathDB" id="TriTrypDB:Tb11.v5.1017"/>
<accession>A0A1J0R8L2</accession>
<evidence type="ECO:0000256" key="3">
    <source>
        <dbReference type="ARBA" id="ARBA00022622"/>
    </source>
</evidence>
<evidence type="ECO:0000259" key="8">
    <source>
        <dbReference type="Pfam" id="PF00913"/>
    </source>
</evidence>
<evidence type="ECO:0000256" key="7">
    <source>
        <dbReference type="SAM" id="MobiDB-lite"/>
    </source>
</evidence>
<dbReference type="SUPFAM" id="SSF58087">
    <property type="entry name" value="Variant surface glycoprotein (N-terminal domain)"/>
    <property type="match status" value="1"/>
</dbReference>
<dbReference type="Pfam" id="PF00913">
    <property type="entry name" value="Trypan_glycop"/>
    <property type="match status" value="1"/>
</dbReference>
<dbReference type="VEuPathDB" id="TriTrypDB:Tb1125.Tb11.v5.1017"/>
<keyword evidence="2" id="KW-1003">Cell membrane</keyword>
<dbReference type="GO" id="GO:0005886">
    <property type="term" value="C:plasma membrane"/>
    <property type="evidence" value="ECO:0007669"/>
    <property type="project" value="UniProtKB-SubCell"/>
</dbReference>
<reference evidence="9" key="1">
    <citation type="submission" date="2016-08" db="EMBL/GenBank/DDBJ databases">
        <title>VSG repertoire of Trypanosoma brucei EATRO 1125.</title>
        <authorList>
            <person name="Cross G.A."/>
        </authorList>
    </citation>
    <scope>NUCLEOTIDE SEQUENCE</scope>
    <source>
        <strain evidence="9">EATRO 1125</strain>
    </source>
</reference>
<keyword evidence="5" id="KW-0325">Glycoprotein</keyword>
<evidence type="ECO:0000256" key="4">
    <source>
        <dbReference type="ARBA" id="ARBA00023136"/>
    </source>
</evidence>
<protein>
    <submittedName>
        <fullName evidence="9">Variant surface glycoprotein 1125.2674</fullName>
    </submittedName>
</protein>
<dbReference type="Gene3D" id="1.10.470.10">
    <property type="entry name" value="Variant Surface Glycoprotein, subunit A, domain 2"/>
    <property type="match status" value="1"/>
</dbReference>
<evidence type="ECO:0000313" key="9">
    <source>
        <dbReference type="EMBL" id="APD74136.1"/>
    </source>
</evidence>
<keyword evidence="3" id="KW-0336">GPI-anchor</keyword>
<dbReference type="InterPro" id="IPR001812">
    <property type="entry name" value="Trypano_VSG_A_N_dom"/>
</dbReference>
<dbReference type="Gene3D" id="3.90.150.10">
    <property type="entry name" value="Variant Surface Glycoprotein, subunit A domain 1"/>
    <property type="match status" value="1"/>
</dbReference>
<dbReference type="GO" id="GO:0042783">
    <property type="term" value="P:symbiont-mediated evasion of host immune response"/>
    <property type="evidence" value="ECO:0007669"/>
    <property type="project" value="InterPro"/>
</dbReference>
<dbReference type="VEuPathDB" id="TriTrypDB:Tb427_000032400"/>
<proteinExistence type="predicted"/>
<keyword evidence="6" id="KW-0449">Lipoprotein</keyword>
<sequence>MRQTKLDERVGANIAHAVAAQVIKTAIALAILRCESEAAQNALKYDLWTRQCELASKLRSTTKKAAKDLETATRNLRKIKATQFKLQVYTTSKPEAEAADAARALATAAALTSTELQQTLTTMSSATMKAAALTHAGAAYISGFHKMLASNKNGATAYCHSDSSNSGDGLAEVAAKGCKNAEDADFLSGTSSWSNTVDDNGFKGHTEVTGTSGQGTASKCGFFKHQGSTQSSGGFHVTGNAQGLKLAGGLITLTTDDQPTAPGLTDLKTKQGDKNLGFWHKVHAAVRELENTKLSESPEPGEAMLKDIASGSHIDKAVRITLSGLNSSRPSDITGDLKNIKEAWFGPDNSKLKALWTAVDSETVVDISSAKSESKKTSEDNRCKRT</sequence>
<evidence type="ECO:0000256" key="5">
    <source>
        <dbReference type="ARBA" id="ARBA00023180"/>
    </source>
</evidence>
<comment type="subcellular location">
    <subcellularLocation>
        <location evidence="1">Cell membrane</location>
        <topology evidence="1">Lipid-anchor</topology>
        <topology evidence="1">GPI-anchor</topology>
    </subcellularLocation>
</comment>
<evidence type="ECO:0000256" key="1">
    <source>
        <dbReference type="ARBA" id="ARBA00004609"/>
    </source>
</evidence>
<feature type="region of interest" description="Disordered" evidence="7">
    <location>
        <begin position="366"/>
        <end position="386"/>
    </location>
</feature>
<feature type="domain" description="Trypanosome variant surface glycoprotein A-type N-terminal" evidence="8">
    <location>
        <begin position="27"/>
        <end position="376"/>
    </location>
</feature>
<organism evidence="9">
    <name type="scientific">Trypanosoma brucei</name>
    <dbReference type="NCBI Taxonomy" id="5691"/>
    <lineage>
        <taxon>Eukaryota</taxon>
        <taxon>Discoba</taxon>
        <taxon>Euglenozoa</taxon>
        <taxon>Kinetoplastea</taxon>
        <taxon>Metakinetoplastina</taxon>
        <taxon>Trypanosomatida</taxon>
        <taxon>Trypanosomatidae</taxon>
        <taxon>Trypanosoma</taxon>
    </lineage>
</organism>